<evidence type="ECO:0000259" key="1">
    <source>
        <dbReference type="Pfam" id="PF07746"/>
    </source>
</evidence>
<organism evidence="2 3">
    <name type="scientific">Paraburkholderia guartelaensis</name>
    <dbReference type="NCBI Taxonomy" id="2546446"/>
    <lineage>
        <taxon>Bacteria</taxon>
        <taxon>Pseudomonadati</taxon>
        <taxon>Pseudomonadota</taxon>
        <taxon>Betaproteobacteria</taxon>
        <taxon>Burkholderiales</taxon>
        <taxon>Burkholderiaceae</taxon>
        <taxon>Paraburkholderia</taxon>
    </lineage>
</organism>
<evidence type="ECO:0000313" key="3">
    <source>
        <dbReference type="Proteomes" id="UP000295606"/>
    </source>
</evidence>
<keyword evidence="2" id="KW-0560">Oxidoreductase</keyword>
<evidence type="ECO:0000313" key="2">
    <source>
        <dbReference type="EMBL" id="TDG04438.1"/>
    </source>
</evidence>
<dbReference type="NCBIfam" id="NF009919">
    <property type="entry name" value="PRK13379.1"/>
    <property type="match status" value="1"/>
</dbReference>
<dbReference type="RefSeq" id="WP_133186565.1">
    <property type="nucleotide sequence ID" value="NZ_SMOD01000028.1"/>
</dbReference>
<accession>A0A4R5L8Z9</accession>
<dbReference type="SUPFAM" id="SSF48076">
    <property type="entry name" value="LigA subunit of an aromatic-ring-opening dioxygenase LigAB"/>
    <property type="match status" value="1"/>
</dbReference>
<dbReference type="InterPro" id="IPR036622">
    <property type="entry name" value="LigA_sf"/>
</dbReference>
<comment type="caution">
    <text evidence="2">The sequence shown here is derived from an EMBL/GenBank/DDBJ whole genome shotgun (WGS) entry which is preliminary data.</text>
</comment>
<dbReference type="Pfam" id="PF07746">
    <property type="entry name" value="LigA"/>
    <property type="match status" value="1"/>
</dbReference>
<sequence length="119" mass="13813">MNPQLVGIEELTGTYPFDIRQSMKAMRLNRFFWEMRLPQARDLWQRDRKAAYDAAALTTEERALVDATDWLGLIQYGVCFFVLEKFARVVKITNLGMYASMRGETLEAFLKTRKVPDAV</sequence>
<dbReference type="OrthoDB" id="8689253at2"/>
<dbReference type="Proteomes" id="UP000295606">
    <property type="component" value="Unassembled WGS sequence"/>
</dbReference>
<dbReference type="InterPro" id="IPR011986">
    <property type="entry name" value="Xdiol_dOase_LigA"/>
</dbReference>
<dbReference type="AlphaFoldDB" id="A0A4R5L8Z9"/>
<gene>
    <name evidence="2" type="ORF">E1N52_29750</name>
</gene>
<proteinExistence type="predicted"/>
<dbReference type="GO" id="GO:0051213">
    <property type="term" value="F:dioxygenase activity"/>
    <property type="evidence" value="ECO:0007669"/>
    <property type="project" value="UniProtKB-KW"/>
</dbReference>
<reference evidence="2 3" key="1">
    <citation type="submission" date="2019-03" db="EMBL/GenBank/DDBJ databases">
        <title>Paraburkholderia sp. isolated from native Mimosa gymnas in Guartela State Park, Brazil.</title>
        <authorList>
            <person name="Paulitsch F."/>
            <person name="Hungria M."/>
            <person name="Delamuta J.R.M."/>
            <person name="Ribeiro R.A."/>
            <person name="Dall'Agnol R."/>
            <person name="Silva J.S.B."/>
        </authorList>
    </citation>
    <scope>NUCLEOTIDE SEQUENCE [LARGE SCALE GENOMIC DNA]</scope>
    <source>
        <strain evidence="2 3">CNPSo 3008</strain>
    </source>
</reference>
<protein>
    <submittedName>
        <fullName evidence="2">Protocatechuate 3,4-dioxygenase</fullName>
    </submittedName>
</protein>
<name>A0A4R5L8Z9_9BURK</name>
<dbReference type="Gene3D" id="1.10.700.10">
    <property type="entry name" value="Dioxygenase LigAB, LigA subunit"/>
    <property type="match status" value="1"/>
</dbReference>
<feature type="domain" description="Extradiol ring-cleavage dioxygenase LigAB LigA subunit" evidence="1">
    <location>
        <begin position="28"/>
        <end position="113"/>
    </location>
</feature>
<keyword evidence="2" id="KW-0223">Dioxygenase</keyword>
<dbReference type="EMBL" id="SMOD01000028">
    <property type="protein sequence ID" value="TDG04438.1"/>
    <property type="molecule type" value="Genomic_DNA"/>
</dbReference>